<evidence type="ECO:0000313" key="1">
    <source>
        <dbReference type="EMBL" id="KNC83580.1"/>
    </source>
</evidence>
<protein>
    <submittedName>
        <fullName evidence="1">Uncharacterized protein</fullName>
    </submittedName>
</protein>
<dbReference type="AlphaFoldDB" id="A0A0L0G3F7"/>
<reference evidence="1 2" key="1">
    <citation type="submission" date="2011-02" db="EMBL/GenBank/DDBJ databases">
        <title>The Genome Sequence of Sphaeroforma arctica JP610.</title>
        <authorList>
            <consortium name="The Broad Institute Genome Sequencing Platform"/>
            <person name="Russ C."/>
            <person name="Cuomo C."/>
            <person name="Young S.K."/>
            <person name="Zeng Q."/>
            <person name="Gargeya S."/>
            <person name="Alvarado L."/>
            <person name="Berlin A."/>
            <person name="Chapman S.B."/>
            <person name="Chen Z."/>
            <person name="Freedman E."/>
            <person name="Gellesch M."/>
            <person name="Goldberg J."/>
            <person name="Griggs A."/>
            <person name="Gujja S."/>
            <person name="Heilman E."/>
            <person name="Heiman D."/>
            <person name="Howarth C."/>
            <person name="Mehta T."/>
            <person name="Neiman D."/>
            <person name="Pearson M."/>
            <person name="Roberts A."/>
            <person name="Saif S."/>
            <person name="Shea T."/>
            <person name="Shenoy N."/>
            <person name="Sisk P."/>
            <person name="Stolte C."/>
            <person name="Sykes S."/>
            <person name="White J."/>
            <person name="Yandava C."/>
            <person name="Burger G."/>
            <person name="Gray M.W."/>
            <person name="Holland P.W.H."/>
            <person name="King N."/>
            <person name="Lang F.B.F."/>
            <person name="Roger A.J."/>
            <person name="Ruiz-Trillo I."/>
            <person name="Haas B."/>
            <person name="Nusbaum C."/>
            <person name="Birren B."/>
        </authorList>
    </citation>
    <scope>NUCLEOTIDE SEQUENCE [LARGE SCALE GENOMIC DNA]</scope>
    <source>
        <strain evidence="1 2">JP610</strain>
    </source>
</reference>
<organism evidence="1 2">
    <name type="scientific">Sphaeroforma arctica JP610</name>
    <dbReference type="NCBI Taxonomy" id="667725"/>
    <lineage>
        <taxon>Eukaryota</taxon>
        <taxon>Ichthyosporea</taxon>
        <taxon>Ichthyophonida</taxon>
        <taxon>Sphaeroforma</taxon>
    </lineage>
</organism>
<dbReference type="RefSeq" id="XP_014157482.1">
    <property type="nucleotide sequence ID" value="XM_014302007.1"/>
</dbReference>
<sequence>MVNRIDLPNHVLDDSDKPEIEDCDRRANKCLEFDRSGLRQLAKEASKSESDLAQLEALIEGRTYEKQKHRIMKVDPIKLYPMVAMKGKIDDLVKQSIVAKQENEEILWSTKSLLVPKNPRVTPQTVDDWRYCTSFAKKPWIACLTVYRVSNGILITS</sequence>
<dbReference type="GeneID" id="25904668"/>
<gene>
    <name evidence="1" type="ORF">SARC_04164</name>
</gene>
<evidence type="ECO:0000313" key="2">
    <source>
        <dbReference type="Proteomes" id="UP000054560"/>
    </source>
</evidence>
<name>A0A0L0G3F7_9EUKA</name>
<proteinExistence type="predicted"/>
<dbReference type="Proteomes" id="UP000054560">
    <property type="component" value="Unassembled WGS sequence"/>
</dbReference>
<dbReference type="EMBL" id="KQ241822">
    <property type="protein sequence ID" value="KNC83580.1"/>
    <property type="molecule type" value="Genomic_DNA"/>
</dbReference>
<keyword evidence="2" id="KW-1185">Reference proteome</keyword>
<accession>A0A0L0G3F7</accession>